<keyword evidence="4 5" id="KW-0413">Isomerase</keyword>
<gene>
    <name evidence="8" type="ORF">HNR68_000952</name>
</gene>
<evidence type="ECO:0000256" key="3">
    <source>
        <dbReference type="ARBA" id="ARBA00022729"/>
    </source>
</evidence>
<comment type="caution">
    <text evidence="8">The sequence shown here is derived from an EMBL/GenBank/DDBJ whole genome shotgun (WGS) entry which is preliminary data.</text>
</comment>
<dbReference type="AlphaFoldDB" id="A0A853ACX7"/>
<evidence type="ECO:0000256" key="1">
    <source>
        <dbReference type="ARBA" id="ARBA00004817"/>
    </source>
</evidence>
<protein>
    <recommendedName>
        <fullName evidence="2 5">Chorismate mutase</fullName>
        <ecNumber evidence="2 5">5.4.99.5</ecNumber>
    </recommendedName>
</protein>
<evidence type="ECO:0000256" key="4">
    <source>
        <dbReference type="ARBA" id="ARBA00023235"/>
    </source>
</evidence>
<organism evidence="8 9">
    <name type="scientific">Saccharopolyspora hordei</name>
    <dbReference type="NCBI Taxonomy" id="1838"/>
    <lineage>
        <taxon>Bacteria</taxon>
        <taxon>Bacillati</taxon>
        <taxon>Actinomycetota</taxon>
        <taxon>Actinomycetes</taxon>
        <taxon>Pseudonocardiales</taxon>
        <taxon>Pseudonocardiaceae</taxon>
        <taxon>Saccharopolyspora</taxon>
    </lineage>
</organism>
<evidence type="ECO:0000313" key="9">
    <source>
        <dbReference type="Proteomes" id="UP000587002"/>
    </source>
</evidence>
<dbReference type="PANTHER" id="PTHR38041">
    <property type="entry name" value="CHORISMATE MUTASE"/>
    <property type="match status" value="1"/>
</dbReference>
<dbReference type="InterPro" id="IPR036263">
    <property type="entry name" value="Chorismate_II_sf"/>
</dbReference>
<evidence type="ECO:0000256" key="5">
    <source>
        <dbReference type="PIRNR" id="PIRNR026640"/>
    </source>
</evidence>
<dbReference type="Gene3D" id="1.20.59.10">
    <property type="entry name" value="Chorismate mutase"/>
    <property type="match status" value="1"/>
</dbReference>
<evidence type="ECO:0000313" key="8">
    <source>
        <dbReference type="EMBL" id="NYI82322.1"/>
    </source>
</evidence>
<feature type="signal peptide" evidence="6">
    <location>
        <begin position="1"/>
        <end position="20"/>
    </location>
</feature>
<comment type="catalytic activity">
    <reaction evidence="5">
        <text>chorismate = prephenate</text>
        <dbReference type="Rhea" id="RHEA:13897"/>
        <dbReference type="ChEBI" id="CHEBI:29748"/>
        <dbReference type="ChEBI" id="CHEBI:29934"/>
        <dbReference type="EC" id="5.4.99.5"/>
    </reaction>
</comment>
<keyword evidence="9" id="KW-1185">Reference proteome</keyword>
<dbReference type="EC" id="5.4.99.5" evidence="2 5"/>
<dbReference type="Proteomes" id="UP000587002">
    <property type="component" value="Unassembled WGS sequence"/>
</dbReference>
<dbReference type="InterPro" id="IPR008240">
    <property type="entry name" value="Chorismate_mutase_periplasmic"/>
</dbReference>
<dbReference type="NCBIfam" id="TIGR01806">
    <property type="entry name" value="CM_mono2"/>
    <property type="match status" value="1"/>
</dbReference>
<dbReference type="NCBIfam" id="NF006741">
    <property type="entry name" value="PRK09269.1"/>
    <property type="match status" value="1"/>
</dbReference>
<comment type="function">
    <text evidence="5">Catalyzes the Claisen rearrangement of chorismate to prephenate.</text>
</comment>
<reference evidence="8 9" key="1">
    <citation type="submission" date="2020-07" db="EMBL/GenBank/DDBJ databases">
        <title>Sequencing the genomes of 1000 actinobacteria strains.</title>
        <authorList>
            <person name="Klenk H.-P."/>
        </authorList>
    </citation>
    <scope>NUCLEOTIDE SEQUENCE [LARGE SCALE GENOMIC DNA]</scope>
    <source>
        <strain evidence="8 9">DSM 44065</strain>
    </source>
</reference>
<keyword evidence="3 6" id="KW-0732">Signal</keyword>
<evidence type="ECO:0000256" key="2">
    <source>
        <dbReference type="ARBA" id="ARBA00012404"/>
    </source>
</evidence>
<proteinExistence type="predicted"/>
<feature type="domain" description="Chorismate mutase" evidence="7">
    <location>
        <begin position="7"/>
        <end position="99"/>
    </location>
</feature>
<dbReference type="PANTHER" id="PTHR38041:SF2">
    <property type="entry name" value="SECRETED CHORISMATE MUTASE"/>
    <property type="match status" value="1"/>
</dbReference>
<dbReference type="GO" id="GO:0046417">
    <property type="term" value="P:chorismate metabolic process"/>
    <property type="evidence" value="ECO:0007669"/>
    <property type="project" value="InterPro"/>
</dbReference>
<dbReference type="Pfam" id="PF01817">
    <property type="entry name" value="CM_2"/>
    <property type="match status" value="1"/>
</dbReference>
<dbReference type="InterPro" id="IPR036979">
    <property type="entry name" value="CM_dom_sf"/>
</dbReference>
<accession>A0A853ACX7</accession>
<dbReference type="InterPro" id="IPR002701">
    <property type="entry name" value="CM_II_prokaryot"/>
</dbReference>
<evidence type="ECO:0000259" key="7">
    <source>
        <dbReference type="PROSITE" id="PS51168"/>
    </source>
</evidence>
<dbReference type="InterPro" id="IPR051331">
    <property type="entry name" value="Chorismate_mutase-related"/>
</dbReference>
<feature type="chain" id="PRO_5032374619" description="Chorismate mutase" evidence="6">
    <location>
        <begin position="21"/>
        <end position="181"/>
    </location>
</feature>
<dbReference type="RefSeq" id="WP_179718021.1">
    <property type="nucleotide sequence ID" value="NZ_BAABFH010000001.1"/>
</dbReference>
<evidence type="ECO:0000256" key="6">
    <source>
        <dbReference type="SAM" id="SignalP"/>
    </source>
</evidence>
<dbReference type="GO" id="GO:0004106">
    <property type="term" value="F:chorismate mutase activity"/>
    <property type="evidence" value="ECO:0007669"/>
    <property type="project" value="UniProtKB-EC"/>
</dbReference>
<sequence>MRSLLVTGAVVVALATPAHADPASLDPLLHAAAERVATSDQVAAAKWGTDQPIEDPAREQQVLDSVAREAVELGLDPEEAKRVFRDQIEASKVVQRALHSHWAAHPDEQPTERPDLGEVRPVIDRLNDEVLRELRDTEQLREHPSCDGRLASTFVRTRHELRLDPVHTAGLARAVPSLCRA</sequence>
<dbReference type="SUPFAM" id="SSF48600">
    <property type="entry name" value="Chorismate mutase II"/>
    <property type="match status" value="1"/>
</dbReference>
<dbReference type="UniPathway" id="UPA00120">
    <property type="reaction ID" value="UER00203"/>
</dbReference>
<dbReference type="GO" id="GO:0009697">
    <property type="term" value="P:salicylic acid biosynthetic process"/>
    <property type="evidence" value="ECO:0007669"/>
    <property type="project" value="TreeGrafter"/>
</dbReference>
<dbReference type="SMART" id="SM00830">
    <property type="entry name" value="CM_2"/>
    <property type="match status" value="1"/>
</dbReference>
<comment type="pathway">
    <text evidence="1 5">Metabolic intermediate biosynthesis; prephenate biosynthesis; prephenate from chorismate: step 1/1.</text>
</comment>
<name>A0A853ACX7_9PSEU</name>
<dbReference type="EMBL" id="JACCFJ010000001">
    <property type="protein sequence ID" value="NYI82322.1"/>
    <property type="molecule type" value="Genomic_DNA"/>
</dbReference>
<dbReference type="PROSITE" id="PS51168">
    <property type="entry name" value="CHORISMATE_MUT_2"/>
    <property type="match status" value="1"/>
</dbReference>
<dbReference type="PIRSF" id="PIRSF026640">
    <property type="entry name" value="Peripl_chor_mut"/>
    <property type="match status" value="1"/>
</dbReference>